<name>A0A9W9QJ28_PENBR</name>
<keyword evidence="4" id="KW-0274">FAD</keyword>
<comment type="caution">
    <text evidence="6">The sequence shown here is derived from an EMBL/GenBank/DDBJ whole genome shotgun (WGS) entry which is preliminary data.</text>
</comment>
<organism evidence="6 7">
    <name type="scientific">Penicillium brevicompactum</name>
    <dbReference type="NCBI Taxonomy" id="5074"/>
    <lineage>
        <taxon>Eukaryota</taxon>
        <taxon>Fungi</taxon>
        <taxon>Dikarya</taxon>
        <taxon>Ascomycota</taxon>
        <taxon>Pezizomycotina</taxon>
        <taxon>Eurotiomycetes</taxon>
        <taxon>Eurotiomycetidae</taxon>
        <taxon>Eurotiales</taxon>
        <taxon>Aspergillaceae</taxon>
        <taxon>Penicillium</taxon>
    </lineage>
</organism>
<evidence type="ECO:0000256" key="4">
    <source>
        <dbReference type="RuleBase" id="RU362067"/>
    </source>
</evidence>
<dbReference type="EMBL" id="JAPZBQ010000003">
    <property type="protein sequence ID" value="KAJ5338908.1"/>
    <property type="molecule type" value="Genomic_DNA"/>
</dbReference>
<keyword evidence="4" id="KW-0285">Flavoprotein</keyword>
<dbReference type="Gene3D" id="3.90.660.10">
    <property type="match status" value="1"/>
</dbReference>
<feature type="binding site" evidence="3">
    <location>
        <position position="11"/>
    </location>
    <ligand>
        <name>FAD</name>
        <dbReference type="ChEBI" id="CHEBI:57692"/>
    </ligand>
</feature>
<dbReference type="PANTHER" id="PTHR10742">
    <property type="entry name" value="FLAVIN MONOAMINE OXIDASE"/>
    <property type="match status" value="1"/>
</dbReference>
<gene>
    <name evidence="6" type="ORF">N7452_005636</name>
</gene>
<dbReference type="InterPro" id="IPR002937">
    <property type="entry name" value="Amino_oxidase"/>
</dbReference>
<feature type="binding site" evidence="3">
    <location>
        <position position="241"/>
    </location>
    <ligand>
        <name>substrate</name>
    </ligand>
</feature>
<accession>A0A9W9QJ28</accession>
<feature type="binding site" evidence="3">
    <location>
        <position position="61"/>
    </location>
    <ligand>
        <name>substrate</name>
    </ligand>
</feature>
<dbReference type="EC" id="1.4.3.-" evidence="4"/>
<dbReference type="Gene3D" id="1.10.405.10">
    <property type="entry name" value="Guanine Nucleotide Dissociation Inhibitor, domain 1"/>
    <property type="match status" value="1"/>
</dbReference>
<dbReference type="Gene3D" id="3.50.50.60">
    <property type="entry name" value="FAD/NAD(P)-binding domain"/>
    <property type="match status" value="1"/>
</dbReference>
<evidence type="ECO:0000256" key="1">
    <source>
        <dbReference type="ARBA" id="ARBA00001974"/>
    </source>
</evidence>
<reference evidence="6" key="1">
    <citation type="submission" date="2022-12" db="EMBL/GenBank/DDBJ databases">
        <authorList>
            <person name="Petersen C."/>
        </authorList>
    </citation>
    <scope>NUCLEOTIDE SEQUENCE</scope>
    <source>
        <strain evidence="6">IBT 35673</strain>
    </source>
</reference>
<dbReference type="PANTHER" id="PTHR10742:SF342">
    <property type="entry name" value="AMINE OXIDASE"/>
    <property type="match status" value="1"/>
</dbReference>
<dbReference type="Proteomes" id="UP001147695">
    <property type="component" value="Unassembled WGS sequence"/>
</dbReference>
<keyword evidence="2 4" id="KW-0560">Oxidoreductase</keyword>
<dbReference type="SUPFAM" id="SSF54373">
    <property type="entry name" value="FAD-linked reductases, C-terminal domain"/>
    <property type="match status" value="1"/>
</dbReference>
<feature type="binding site" evidence="3">
    <location>
        <begin position="58"/>
        <end position="61"/>
    </location>
    <ligand>
        <name>FAD</name>
        <dbReference type="ChEBI" id="CHEBI:57692"/>
    </ligand>
</feature>
<evidence type="ECO:0000256" key="3">
    <source>
        <dbReference type="PIRSR" id="PIRSR601613-1"/>
    </source>
</evidence>
<feature type="binding site" evidence="3">
    <location>
        <position position="439"/>
    </location>
    <ligand>
        <name>FAD</name>
        <dbReference type="ChEBI" id="CHEBI:57692"/>
    </ligand>
</feature>
<protein>
    <recommendedName>
        <fullName evidence="4">Amine oxidase</fullName>
        <ecNumber evidence="4">1.4.3.-</ecNumber>
    </recommendedName>
</protein>
<dbReference type="SUPFAM" id="SSF51905">
    <property type="entry name" value="FAD/NAD(P)-binding domain"/>
    <property type="match status" value="1"/>
</dbReference>
<comment type="cofactor">
    <cofactor evidence="1 4">
        <name>FAD</name>
        <dbReference type="ChEBI" id="CHEBI:57692"/>
    </cofactor>
</comment>
<evidence type="ECO:0000313" key="7">
    <source>
        <dbReference type="Proteomes" id="UP001147695"/>
    </source>
</evidence>
<dbReference type="AlphaFoldDB" id="A0A9W9QJ28"/>
<dbReference type="PRINTS" id="PR00757">
    <property type="entry name" value="AMINEOXDASEF"/>
</dbReference>
<evidence type="ECO:0000256" key="2">
    <source>
        <dbReference type="ARBA" id="ARBA00023002"/>
    </source>
</evidence>
<dbReference type="InterPro" id="IPR036188">
    <property type="entry name" value="FAD/NAD-bd_sf"/>
</dbReference>
<dbReference type="InterPro" id="IPR001613">
    <property type="entry name" value="Flavin_amine_oxidase"/>
</dbReference>
<evidence type="ECO:0000259" key="5">
    <source>
        <dbReference type="Pfam" id="PF01593"/>
    </source>
</evidence>
<dbReference type="GO" id="GO:0001716">
    <property type="term" value="F:L-amino-acid oxidase activity"/>
    <property type="evidence" value="ECO:0007669"/>
    <property type="project" value="TreeGrafter"/>
</dbReference>
<feature type="binding site" evidence="3">
    <location>
        <begin position="30"/>
        <end position="31"/>
    </location>
    <ligand>
        <name>FAD</name>
        <dbReference type="ChEBI" id="CHEBI:57692"/>
    </ligand>
</feature>
<comment type="similarity">
    <text evidence="4">Belongs to the flavin monoamine oxidase family.</text>
</comment>
<feature type="domain" description="Amine oxidase" evidence="5">
    <location>
        <begin position="10"/>
        <end position="461"/>
    </location>
</feature>
<proteinExistence type="inferred from homology"/>
<dbReference type="InterPro" id="IPR050281">
    <property type="entry name" value="Flavin_monoamine_oxidase"/>
</dbReference>
<dbReference type="GO" id="GO:0009063">
    <property type="term" value="P:amino acid catabolic process"/>
    <property type="evidence" value="ECO:0007669"/>
    <property type="project" value="TreeGrafter"/>
</dbReference>
<reference evidence="6" key="2">
    <citation type="journal article" date="2023" name="IMA Fungus">
        <title>Comparative genomic study of the Penicillium genus elucidates a diverse pangenome and 15 lateral gene transfer events.</title>
        <authorList>
            <person name="Petersen C."/>
            <person name="Sorensen T."/>
            <person name="Nielsen M.R."/>
            <person name="Sondergaard T.E."/>
            <person name="Sorensen J.L."/>
            <person name="Fitzpatrick D.A."/>
            <person name="Frisvad J.C."/>
            <person name="Nielsen K.L."/>
        </authorList>
    </citation>
    <scope>NUCLEOTIDE SEQUENCE</scope>
    <source>
        <strain evidence="6">IBT 35673</strain>
    </source>
</reference>
<dbReference type="Pfam" id="PF01593">
    <property type="entry name" value="Amino_oxidase"/>
    <property type="match status" value="1"/>
</dbReference>
<sequence length="472" mass="53554">MHIGVVGGGISGLYSALMLLREGNSVILLEATNRLGGRIYTYRFPPCELNKDPYFEAGAMRIPCTLIHRPVFNLVRYLNHHNPSEMKIKWIPYVIAHENNMAFVRGKRRKRNDVTLAAEFGLPEKYCRQSAQDLLQSVVGDWIHLLASDFENGFAKVLQYDEWSFRQYLRQIPQWPHAVIDFVEMMTSQTSQYDLSFTEVILQCMDFGTKEWVTIEGGMSRLVDATANLVGMQNIHMNAPVKGIRDDPNGKVRLSIGGDFPRTMTVDKVVMATPLCSLKTMLERPRWSFAKEQAISAAYYEPLYKMGLHFRTRFWEKSARPCFGGQSTTDLRVRWVIFPSNDLGSNGSGVLLVYSWMADATLWNTLTFEERVDLALHNLEEFFGEQDEDIHVSEEFIEAFDIFWGSHASAGGCMYLPGQLTRSSEELARPEGNIHFAGEHLSRHHAWVVGAIESAGTAVKKLLGGYFCEAKL</sequence>
<evidence type="ECO:0000313" key="6">
    <source>
        <dbReference type="EMBL" id="KAJ5338908.1"/>
    </source>
</evidence>